<evidence type="ECO:0000313" key="2">
    <source>
        <dbReference type="EMBL" id="CDI52874.1"/>
    </source>
</evidence>
<keyword evidence="1" id="KW-0812">Transmembrane</keyword>
<dbReference type="EMBL" id="HG529553">
    <property type="protein sequence ID" value="CDI52874.1"/>
    <property type="molecule type" value="Genomic_DNA"/>
</dbReference>
<name>A0A077R6W5_9BASI</name>
<feature type="transmembrane region" description="Helical" evidence="1">
    <location>
        <begin position="12"/>
        <end position="35"/>
    </location>
</feature>
<organism evidence="2">
    <name type="scientific">Melanopsichium pennsylvanicum 4</name>
    <dbReference type="NCBI Taxonomy" id="1398559"/>
    <lineage>
        <taxon>Eukaryota</taxon>
        <taxon>Fungi</taxon>
        <taxon>Dikarya</taxon>
        <taxon>Basidiomycota</taxon>
        <taxon>Ustilaginomycotina</taxon>
        <taxon>Ustilaginomycetes</taxon>
        <taxon>Ustilaginales</taxon>
        <taxon>Ustilaginaceae</taxon>
        <taxon>Melanopsichium</taxon>
    </lineage>
</organism>
<accession>A0A077R6W5</accession>
<keyword evidence="1" id="KW-0472">Membrane</keyword>
<reference evidence="2" key="1">
    <citation type="journal article" date="2014" name="Genome Biol. Evol.">
        <title>Gene Loss Rather Than Gene Gain Is Associated with a Host Jump from Monocots to Dicots in the Smut Fungus Melanopsichium pennsylvanicum.</title>
        <authorList>
            <person name="Sharma R."/>
            <person name="Mishra B."/>
            <person name="Runge F."/>
            <person name="Thines M."/>
        </authorList>
    </citation>
    <scope>NUCLEOTIDE SEQUENCE</scope>
    <source>
        <strain evidence="2">4</strain>
    </source>
</reference>
<evidence type="ECO:0000256" key="1">
    <source>
        <dbReference type="SAM" id="Phobius"/>
    </source>
</evidence>
<dbReference type="AlphaFoldDB" id="A0A077R6W5"/>
<protein>
    <submittedName>
        <fullName evidence="2">Uncharacterized protein</fullName>
    </submittedName>
</protein>
<sequence>MVNIGDKMLMDGVILQGVSYIYFKLLLTYATILVIRERSRDGSNQIQANTIMGLEKPVFALVAGLGTAAT</sequence>
<proteinExistence type="predicted"/>
<keyword evidence="1" id="KW-1133">Transmembrane helix</keyword>